<protein>
    <recommendedName>
        <fullName evidence="4">Secreted protein</fullName>
    </recommendedName>
</protein>
<feature type="signal peptide" evidence="1">
    <location>
        <begin position="1"/>
        <end position="18"/>
    </location>
</feature>
<keyword evidence="1" id="KW-0732">Signal</keyword>
<evidence type="ECO:0000313" key="2">
    <source>
        <dbReference type="EMBL" id="RNA42545.1"/>
    </source>
</evidence>
<gene>
    <name evidence="2" type="ORF">BpHYR1_000977</name>
</gene>
<evidence type="ECO:0008006" key="4">
    <source>
        <dbReference type="Google" id="ProtNLM"/>
    </source>
</evidence>
<accession>A0A3M7T3M6</accession>
<dbReference type="EMBL" id="REGN01000353">
    <property type="protein sequence ID" value="RNA42545.1"/>
    <property type="molecule type" value="Genomic_DNA"/>
</dbReference>
<name>A0A3M7T3M6_BRAPC</name>
<organism evidence="2 3">
    <name type="scientific">Brachionus plicatilis</name>
    <name type="common">Marine rotifer</name>
    <name type="synonym">Brachionus muelleri</name>
    <dbReference type="NCBI Taxonomy" id="10195"/>
    <lineage>
        <taxon>Eukaryota</taxon>
        <taxon>Metazoa</taxon>
        <taxon>Spiralia</taxon>
        <taxon>Gnathifera</taxon>
        <taxon>Rotifera</taxon>
        <taxon>Eurotatoria</taxon>
        <taxon>Monogononta</taxon>
        <taxon>Pseudotrocha</taxon>
        <taxon>Ploima</taxon>
        <taxon>Brachionidae</taxon>
        <taxon>Brachionus</taxon>
    </lineage>
</organism>
<comment type="caution">
    <text evidence="2">The sequence shown here is derived from an EMBL/GenBank/DDBJ whole genome shotgun (WGS) entry which is preliminary data.</text>
</comment>
<dbReference type="AlphaFoldDB" id="A0A3M7T3M6"/>
<feature type="chain" id="PRO_5018300286" description="Secreted protein" evidence="1">
    <location>
        <begin position="19"/>
        <end position="83"/>
    </location>
</feature>
<evidence type="ECO:0000313" key="3">
    <source>
        <dbReference type="Proteomes" id="UP000276133"/>
    </source>
</evidence>
<proteinExistence type="predicted"/>
<keyword evidence="3" id="KW-1185">Reference proteome</keyword>
<dbReference type="Proteomes" id="UP000276133">
    <property type="component" value="Unassembled WGS sequence"/>
</dbReference>
<sequence length="83" mass="9854">MESDLLLLFAGIFLCVKGLFPYHDCIQRCNLKTSLKISTQLKKTRHKRNQRRLKIFRIEKIYVTNCKLFVTKCFLGDQSFPKK</sequence>
<evidence type="ECO:0000256" key="1">
    <source>
        <dbReference type="SAM" id="SignalP"/>
    </source>
</evidence>
<reference evidence="2 3" key="1">
    <citation type="journal article" date="2018" name="Sci. Rep.">
        <title>Genomic signatures of local adaptation to the degree of environmental predictability in rotifers.</title>
        <authorList>
            <person name="Franch-Gras L."/>
            <person name="Hahn C."/>
            <person name="Garcia-Roger E.M."/>
            <person name="Carmona M.J."/>
            <person name="Serra M."/>
            <person name="Gomez A."/>
        </authorList>
    </citation>
    <scope>NUCLEOTIDE SEQUENCE [LARGE SCALE GENOMIC DNA]</scope>
    <source>
        <strain evidence="2">HYR1</strain>
    </source>
</reference>